<evidence type="ECO:0008006" key="8">
    <source>
        <dbReference type="Google" id="ProtNLM"/>
    </source>
</evidence>
<comment type="similarity">
    <text evidence="1">Belongs to the IPP transferase family.</text>
</comment>
<evidence type="ECO:0000256" key="1">
    <source>
        <dbReference type="ARBA" id="ARBA00005842"/>
    </source>
</evidence>
<dbReference type="EMBL" id="JADFTS010000008">
    <property type="protein sequence ID" value="KAF9591162.1"/>
    <property type="molecule type" value="Genomic_DNA"/>
</dbReference>
<keyword evidence="7" id="KW-1185">Reference proteome</keyword>
<name>A0A835H3U4_9MAGN</name>
<dbReference type="GO" id="GO:0005524">
    <property type="term" value="F:ATP binding"/>
    <property type="evidence" value="ECO:0007669"/>
    <property type="project" value="UniProtKB-KW"/>
</dbReference>
<keyword evidence="2" id="KW-0808">Transferase</keyword>
<accession>A0A835H3U4</accession>
<reference evidence="6 7" key="1">
    <citation type="submission" date="2020-10" db="EMBL/GenBank/DDBJ databases">
        <title>The Coptis chinensis genome and diversification of protoberbering-type alkaloids.</title>
        <authorList>
            <person name="Wang B."/>
            <person name="Shu S."/>
            <person name="Song C."/>
            <person name="Liu Y."/>
        </authorList>
    </citation>
    <scope>NUCLEOTIDE SEQUENCE [LARGE SCALE GENOMIC DNA]</scope>
    <source>
        <strain evidence="6">HL-2020</strain>
        <tissue evidence="6">Leaf</tissue>
    </source>
</reference>
<sequence length="313" mass="36210">MLAQVSYLANFSEERLQRSGLLSVSIPRLKPSLIIIDNSLILLVAGQNWGRADDFRYDCCFICLDASVNVLDQYVEQRVDCMIDAGLLNEVYDIFTLHADYTRGLRQAIGVREFEDFLKCYLVDKFFYANADGNFQLSTKENNMLKENLKTILDCNDSQQKVLLVEAISKLKTNTKRLVRRQRRRLNRLQTLFGWELHYVDTSEALLGKSHDSWARKVIEPSIDVVKFNLYEKGCLVSDFKIRNSVESQILDKRDLWTQHICEPCGNRLLRGAHEWEQHKQGRGHRKRILGLRKSKQFLADREVASVTGEFGA</sequence>
<proteinExistence type="inferred from homology"/>
<dbReference type="OrthoDB" id="775260at2759"/>
<dbReference type="Pfam" id="PF01715">
    <property type="entry name" value="IPPT"/>
    <property type="match status" value="1"/>
</dbReference>
<dbReference type="GO" id="GO:0052381">
    <property type="term" value="F:tRNA dimethylallyltransferase activity"/>
    <property type="evidence" value="ECO:0007669"/>
    <property type="project" value="TreeGrafter"/>
</dbReference>
<keyword evidence="5" id="KW-0067">ATP-binding</keyword>
<dbReference type="GO" id="GO:0005739">
    <property type="term" value="C:mitochondrion"/>
    <property type="evidence" value="ECO:0007669"/>
    <property type="project" value="TreeGrafter"/>
</dbReference>
<organism evidence="6 7">
    <name type="scientific">Coptis chinensis</name>
    <dbReference type="NCBI Taxonomy" id="261450"/>
    <lineage>
        <taxon>Eukaryota</taxon>
        <taxon>Viridiplantae</taxon>
        <taxon>Streptophyta</taxon>
        <taxon>Embryophyta</taxon>
        <taxon>Tracheophyta</taxon>
        <taxon>Spermatophyta</taxon>
        <taxon>Magnoliopsida</taxon>
        <taxon>Ranunculales</taxon>
        <taxon>Ranunculaceae</taxon>
        <taxon>Coptidoideae</taxon>
        <taxon>Coptis</taxon>
    </lineage>
</organism>
<comment type="caution">
    <text evidence="6">The sequence shown here is derived from an EMBL/GenBank/DDBJ whole genome shotgun (WGS) entry which is preliminary data.</text>
</comment>
<dbReference type="Gene3D" id="3.30.160.60">
    <property type="entry name" value="Classic Zinc Finger"/>
    <property type="match status" value="1"/>
</dbReference>
<dbReference type="Proteomes" id="UP000631114">
    <property type="component" value="Unassembled WGS sequence"/>
</dbReference>
<evidence type="ECO:0000313" key="6">
    <source>
        <dbReference type="EMBL" id="KAF9591162.1"/>
    </source>
</evidence>
<dbReference type="PANTHER" id="PTHR11088:SF82">
    <property type="entry name" value="TRNA DIMETHYLALLYLTRANSFERASE 2"/>
    <property type="match status" value="1"/>
</dbReference>
<dbReference type="FunFam" id="3.30.160.60:FF:002405">
    <property type="entry name" value="tRNA dimethylallyltransferase"/>
    <property type="match status" value="1"/>
</dbReference>
<dbReference type="GO" id="GO:0006400">
    <property type="term" value="P:tRNA modification"/>
    <property type="evidence" value="ECO:0007669"/>
    <property type="project" value="TreeGrafter"/>
</dbReference>
<evidence type="ECO:0000256" key="5">
    <source>
        <dbReference type="ARBA" id="ARBA00022840"/>
    </source>
</evidence>
<dbReference type="AlphaFoldDB" id="A0A835H3U4"/>
<dbReference type="PANTHER" id="PTHR11088">
    <property type="entry name" value="TRNA DIMETHYLALLYLTRANSFERASE"/>
    <property type="match status" value="1"/>
</dbReference>
<evidence type="ECO:0000256" key="3">
    <source>
        <dbReference type="ARBA" id="ARBA00022712"/>
    </source>
</evidence>
<evidence type="ECO:0000256" key="4">
    <source>
        <dbReference type="ARBA" id="ARBA00022741"/>
    </source>
</evidence>
<keyword evidence="4" id="KW-0547">Nucleotide-binding</keyword>
<dbReference type="GO" id="GO:0009691">
    <property type="term" value="P:cytokinin biosynthetic process"/>
    <property type="evidence" value="ECO:0007669"/>
    <property type="project" value="UniProtKB-KW"/>
</dbReference>
<dbReference type="Gene3D" id="3.40.50.300">
    <property type="entry name" value="P-loop containing nucleotide triphosphate hydrolases"/>
    <property type="match status" value="1"/>
</dbReference>
<dbReference type="InterPro" id="IPR027417">
    <property type="entry name" value="P-loop_NTPase"/>
</dbReference>
<evidence type="ECO:0000313" key="7">
    <source>
        <dbReference type="Proteomes" id="UP000631114"/>
    </source>
</evidence>
<keyword evidence="3" id="KW-0203">Cytokinin biosynthesis</keyword>
<dbReference type="InterPro" id="IPR039657">
    <property type="entry name" value="Dimethylallyltransferase"/>
</dbReference>
<protein>
    <recommendedName>
        <fullName evidence="8">tRNA dimethylallyltransferase 2</fullName>
    </recommendedName>
</protein>
<evidence type="ECO:0000256" key="2">
    <source>
        <dbReference type="ARBA" id="ARBA00022679"/>
    </source>
</evidence>
<gene>
    <name evidence="6" type="ORF">IFM89_002117</name>
</gene>